<feature type="compositionally biased region" description="Low complexity" evidence="3">
    <location>
        <begin position="343"/>
        <end position="363"/>
    </location>
</feature>
<dbReference type="InterPro" id="IPR011993">
    <property type="entry name" value="PH-like_dom_sf"/>
</dbReference>
<evidence type="ECO:0000313" key="6">
    <source>
        <dbReference type="Proteomes" id="UP001213000"/>
    </source>
</evidence>
<keyword evidence="2" id="KW-0539">Nucleus</keyword>
<feature type="region of interest" description="Disordered" evidence="3">
    <location>
        <begin position="326"/>
        <end position="522"/>
    </location>
</feature>
<dbReference type="PROSITE" id="PS50196">
    <property type="entry name" value="RANBD1"/>
    <property type="match status" value="1"/>
</dbReference>
<feature type="compositionally biased region" description="Acidic residues" evidence="3">
    <location>
        <begin position="472"/>
        <end position="481"/>
    </location>
</feature>
<organism evidence="5 6">
    <name type="scientific">Leucocoprinus birnbaumii</name>
    <dbReference type="NCBI Taxonomy" id="56174"/>
    <lineage>
        <taxon>Eukaryota</taxon>
        <taxon>Fungi</taxon>
        <taxon>Dikarya</taxon>
        <taxon>Basidiomycota</taxon>
        <taxon>Agaricomycotina</taxon>
        <taxon>Agaricomycetes</taxon>
        <taxon>Agaricomycetidae</taxon>
        <taxon>Agaricales</taxon>
        <taxon>Agaricineae</taxon>
        <taxon>Agaricaceae</taxon>
        <taxon>Leucocoprinus</taxon>
    </lineage>
</organism>
<feature type="compositionally biased region" description="Polar residues" evidence="3">
    <location>
        <begin position="331"/>
        <end position="340"/>
    </location>
</feature>
<dbReference type="InterPro" id="IPR000156">
    <property type="entry name" value="Ran_bind_dom"/>
</dbReference>
<evidence type="ECO:0000256" key="3">
    <source>
        <dbReference type="SAM" id="MobiDB-lite"/>
    </source>
</evidence>
<dbReference type="GO" id="GO:0005634">
    <property type="term" value="C:nucleus"/>
    <property type="evidence" value="ECO:0007669"/>
    <property type="project" value="UniProtKB-SubCell"/>
</dbReference>
<evidence type="ECO:0000256" key="2">
    <source>
        <dbReference type="ARBA" id="ARBA00023242"/>
    </source>
</evidence>
<feature type="compositionally biased region" description="Low complexity" evidence="3">
    <location>
        <begin position="213"/>
        <end position="227"/>
    </location>
</feature>
<feature type="compositionally biased region" description="Low complexity" evidence="3">
    <location>
        <begin position="375"/>
        <end position="393"/>
    </location>
</feature>
<dbReference type="Gene3D" id="2.30.29.30">
    <property type="entry name" value="Pleckstrin-homology domain (PH domain)/Phosphotyrosine-binding domain (PTB)"/>
    <property type="match status" value="1"/>
</dbReference>
<comment type="caution">
    <text evidence="5">The sequence shown here is derived from an EMBL/GenBank/DDBJ whole genome shotgun (WGS) entry which is preliminary data.</text>
</comment>
<sequence length="631" mass="68102">MSEQQDPPPLLAPTETHNHNSPPLTPPENEFNGADQKQSRKREREVSLEPVNTPKAPADEERVPSQDADGPGASDSRDTRTPAKRNKRTLESTKEEAEDGTGKASSRSRSRSHSVSPPIGLGVSPRQEIRIKVRQISQGVEDLNWKTPKAQDKNPKVQDITVPPSLAPPAEVDEKASEVQDAVITDVKDDESQQSSVQQDAADKDTAERAQGADNSAASASLAPAGHAHVRRQSEGGEKGLKRRFEERGTSQGPNDGEGASANAPEPSKRLRDEEDEDPNPRETKRPSPPPETKKTSLKPSPPSPKAAPKLTGFAAYASVSPFAAAKGPNIFSSGKNTPPSVFASPASSTPLSSFASTSTETSSPPPKAVKRSGFEAFASSASPFSSMARSKSPVLGQTSKLGGRAKSPPGRSNSINSNPFGQYAGPNQGFQGFGVPVPKRPRADSPPESSQSSLERNSTLNALAPSQTQSSEDDEEDEEKDTSFGEKLRTTKDEDEDSNRSEEEAKLKFTEQEVVTGEEEDRTIHQVRSKLFSLENGQWKERGTGLLKLNIKYSDKTGARLVMRKDAVYTLLLNITLFHGMACTLSPQDPRYLRFSAIEDGSTTHYNLRLASAKAAQDLLAKIVTYIPRA</sequence>
<dbReference type="SMART" id="SM00160">
    <property type="entry name" value="RanBD"/>
    <property type="match status" value="1"/>
</dbReference>
<dbReference type="Proteomes" id="UP001213000">
    <property type="component" value="Unassembled WGS sequence"/>
</dbReference>
<feature type="region of interest" description="Disordered" evidence="3">
    <location>
        <begin position="1"/>
        <end position="310"/>
    </location>
</feature>
<evidence type="ECO:0000259" key="4">
    <source>
        <dbReference type="PROSITE" id="PS50196"/>
    </source>
</evidence>
<evidence type="ECO:0000256" key="1">
    <source>
        <dbReference type="ARBA" id="ARBA00004123"/>
    </source>
</evidence>
<feature type="compositionally biased region" description="Polar residues" evidence="3">
    <location>
        <begin position="448"/>
        <end position="466"/>
    </location>
</feature>
<keyword evidence="6" id="KW-1185">Reference proteome</keyword>
<gene>
    <name evidence="5" type="ORF">NP233_g7463</name>
</gene>
<reference evidence="5" key="1">
    <citation type="submission" date="2022-07" db="EMBL/GenBank/DDBJ databases">
        <title>Genome Sequence of Leucocoprinus birnbaumii.</title>
        <authorList>
            <person name="Buettner E."/>
        </authorList>
    </citation>
    <scope>NUCLEOTIDE SEQUENCE</scope>
    <source>
        <strain evidence="5">VT141</strain>
    </source>
</reference>
<dbReference type="PANTHER" id="PTHR23138">
    <property type="entry name" value="RAN BINDING PROTEIN"/>
    <property type="match status" value="1"/>
</dbReference>
<proteinExistence type="predicted"/>
<dbReference type="SUPFAM" id="SSF50729">
    <property type="entry name" value="PH domain-like"/>
    <property type="match status" value="1"/>
</dbReference>
<feature type="domain" description="RanBD1" evidence="4">
    <location>
        <begin position="503"/>
        <end position="582"/>
    </location>
</feature>
<feature type="compositionally biased region" description="Basic and acidic residues" evidence="3">
    <location>
        <begin position="482"/>
        <end position="512"/>
    </location>
</feature>
<accession>A0AAD5VPA2</accession>
<dbReference type="Pfam" id="PF00638">
    <property type="entry name" value="Ran_BP1"/>
    <property type="match status" value="1"/>
</dbReference>
<dbReference type="AlphaFoldDB" id="A0AAD5VPA2"/>
<feature type="compositionally biased region" description="Polar residues" evidence="3">
    <location>
        <begin position="411"/>
        <end position="421"/>
    </location>
</feature>
<comment type="subcellular location">
    <subcellularLocation>
        <location evidence="1">Nucleus</location>
    </subcellularLocation>
</comment>
<name>A0AAD5VPA2_9AGAR</name>
<evidence type="ECO:0000313" key="5">
    <source>
        <dbReference type="EMBL" id="KAJ3565708.1"/>
    </source>
</evidence>
<feature type="compositionally biased region" description="Basic and acidic residues" evidence="3">
    <location>
        <begin position="267"/>
        <end position="286"/>
    </location>
</feature>
<dbReference type="PANTHER" id="PTHR23138:SF142">
    <property type="entry name" value="RAN-BINDING PROTEIN 3B-RELATED"/>
    <property type="match status" value="1"/>
</dbReference>
<feature type="compositionally biased region" description="Basic and acidic residues" evidence="3">
    <location>
        <begin position="232"/>
        <end position="249"/>
    </location>
</feature>
<dbReference type="InterPro" id="IPR045255">
    <property type="entry name" value="RanBP1-like"/>
</dbReference>
<feature type="compositionally biased region" description="Pro residues" evidence="3">
    <location>
        <begin position="1"/>
        <end position="11"/>
    </location>
</feature>
<dbReference type="EMBL" id="JANIEX010000546">
    <property type="protein sequence ID" value="KAJ3565708.1"/>
    <property type="molecule type" value="Genomic_DNA"/>
</dbReference>
<protein>
    <recommendedName>
        <fullName evidence="4">RanBD1 domain-containing protein</fullName>
    </recommendedName>
</protein>